<dbReference type="AlphaFoldDB" id="A0A382CAP9"/>
<gene>
    <name evidence="1" type="ORF">METZ01_LOCUS175766</name>
</gene>
<dbReference type="EMBL" id="UINC01033509">
    <property type="protein sequence ID" value="SVB22912.1"/>
    <property type="molecule type" value="Genomic_DNA"/>
</dbReference>
<evidence type="ECO:0000313" key="1">
    <source>
        <dbReference type="EMBL" id="SVB22912.1"/>
    </source>
</evidence>
<organism evidence="1">
    <name type="scientific">marine metagenome</name>
    <dbReference type="NCBI Taxonomy" id="408172"/>
    <lineage>
        <taxon>unclassified sequences</taxon>
        <taxon>metagenomes</taxon>
        <taxon>ecological metagenomes</taxon>
    </lineage>
</organism>
<proteinExistence type="predicted"/>
<name>A0A382CAP9_9ZZZZ</name>
<feature type="non-terminal residue" evidence="1">
    <location>
        <position position="227"/>
    </location>
</feature>
<sequence length="227" mass="26117">MAKQRNKIKNDVIKQIRLLLGDGMVDIELDPEHYDLSIDIALDKIRQRSENAVQEDFYSIELKKEVEEYTLPIEITEVKKIHHRSFGHGISSGVDMDPFELAYANSYFFMNNHVGGISTYELFSQYRETLNRVAATDIQFIWNPTTHKLKLLRKMRADEMVLLHVYLERSEDQLLTDPYLKSWMRDYSTAYCKKMIGEARSKFATLPGAQGGVSLNGDALKADAMAD</sequence>
<reference evidence="1" key="1">
    <citation type="submission" date="2018-05" db="EMBL/GenBank/DDBJ databases">
        <authorList>
            <person name="Lanie J.A."/>
            <person name="Ng W.-L."/>
            <person name="Kazmierczak K.M."/>
            <person name="Andrzejewski T.M."/>
            <person name="Davidsen T.M."/>
            <person name="Wayne K.J."/>
            <person name="Tettelin H."/>
            <person name="Glass J.I."/>
            <person name="Rusch D."/>
            <person name="Podicherti R."/>
            <person name="Tsui H.-C.T."/>
            <person name="Winkler M.E."/>
        </authorList>
    </citation>
    <scope>NUCLEOTIDE SEQUENCE</scope>
</reference>
<accession>A0A382CAP9</accession>
<protein>
    <submittedName>
        <fullName evidence="1">Uncharacterized protein</fullName>
    </submittedName>
</protein>